<protein>
    <submittedName>
        <fullName evidence="4">Unannotated protein</fullName>
    </submittedName>
</protein>
<evidence type="ECO:0000256" key="1">
    <source>
        <dbReference type="ARBA" id="ARBA00005801"/>
    </source>
</evidence>
<dbReference type="Pfam" id="PF01478">
    <property type="entry name" value="Peptidase_A24"/>
    <property type="match status" value="1"/>
</dbReference>
<evidence type="ECO:0000313" key="4">
    <source>
        <dbReference type="EMBL" id="CAB4342388.1"/>
    </source>
</evidence>
<keyword evidence="2" id="KW-0812">Transmembrane</keyword>
<name>A0A6J5ZLN4_9ZZZZ</name>
<dbReference type="GO" id="GO:0004190">
    <property type="term" value="F:aspartic-type endopeptidase activity"/>
    <property type="evidence" value="ECO:0007669"/>
    <property type="project" value="InterPro"/>
</dbReference>
<feature type="transmembrane region" description="Helical" evidence="2">
    <location>
        <begin position="128"/>
        <end position="144"/>
    </location>
</feature>
<feature type="transmembrane region" description="Helical" evidence="2">
    <location>
        <begin position="12"/>
        <end position="31"/>
    </location>
</feature>
<reference evidence="4" key="1">
    <citation type="submission" date="2020-05" db="EMBL/GenBank/DDBJ databases">
        <authorList>
            <person name="Chiriac C."/>
            <person name="Salcher M."/>
            <person name="Ghai R."/>
            <person name="Kavagutti S V."/>
        </authorList>
    </citation>
    <scope>NUCLEOTIDE SEQUENCE</scope>
</reference>
<dbReference type="Gene3D" id="1.20.120.1220">
    <property type="match status" value="1"/>
</dbReference>
<dbReference type="EMBL" id="CAESAO010000048">
    <property type="protein sequence ID" value="CAB4342388.1"/>
    <property type="molecule type" value="Genomic_DNA"/>
</dbReference>
<feature type="transmembrane region" description="Helical" evidence="2">
    <location>
        <begin position="77"/>
        <end position="93"/>
    </location>
</feature>
<feature type="transmembrane region" description="Helical" evidence="2">
    <location>
        <begin position="51"/>
        <end position="70"/>
    </location>
</feature>
<feature type="transmembrane region" description="Helical" evidence="2">
    <location>
        <begin position="99"/>
        <end position="119"/>
    </location>
</feature>
<keyword evidence="2" id="KW-0472">Membrane</keyword>
<evidence type="ECO:0000256" key="2">
    <source>
        <dbReference type="SAM" id="Phobius"/>
    </source>
</evidence>
<evidence type="ECO:0000259" key="3">
    <source>
        <dbReference type="Pfam" id="PF01478"/>
    </source>
</evidence>
<dbReference type="AlphaFoldDB" id="A0A6J5ZLN4"/>
<gene>
    <name evidence="4" type="ORF">UFOPK3522_00715</name>
</gene>
<feature type="transmembrane region" description="Helical" evidence="2">
    <location>
        <begin position="156"/>
        <end position="188"/>
    </location>
</feature>
<sequence length="218" mass="22016">MTDVKRSQRITFYGMSLATLVSGSILLGAALGATTERLSSALAGGWSSATAPTALSAALGSSLTLYLALASHSLPEFASRLVLLYVLLAAALVDLRTRRIPNGLTVGGFLAITFVTALFEPQLVTERIFFALLTFTSFLAAALLRPGGLGFGDVKLVAVIGAGLGAASIPAVGLALLGGGLAGVVIAFERGLEQARAATLPLAPFLAAGAAITLLFGG</sequence>
<keyword evidence="2" id="KW-1133">Transmembrane helix</keyword>
<dbReference type="GO" id="GO:0006465">
    <property type="term" value="P:signal peptide processing"/>
    <property type="evidence" value="ECO:0007669"/>
    <property type="project" value="TreeGrafter"/>
</dbReference>
<feature type="domain" description="Prepilin type IV endopeptidase peptidase" evidence="3">
    <location>
        <begin position="81"/>
        <end position="186"/>
    </location>
</feature>
<feature type="transmembrane region" description="Helical" evidence="2">
    <location>
        <begin position="200"/>
        <end position="217"/>
    </location>
</feature>
<dbReference type="PANTHER" id="PTHR30487">
    <property type="entry name" value="TYPE 4 PREPILIN-LIKE PROTEINS LEADER PEPTIDE-PROCESSING ENZYME"/>
    <property type="match status" value="1"/>
</dbReference>
<dbReference type="InterPro" id="IPR000045">
    <property type="entry name" value="Prepilin_IV_endopep_pep"/>
</dbReference>
<proteinExistence type="inferred from homology"/>
<comment type="similarity">
    <text evidence="1">Belongs to the peptidase A24 family.</text>
</comment>
<accession>A0A6J5ZLN4</accession>
<organism evidence="4">
    <name type="scientific">freshwater metagenome</name>
    <dbReference type="NCBI Taxonomy" id="449393"/>
    <lineage>
        <taxon>unclassified sequences</taxon>
        <taxon>metagenomes</taxon>
        <taxon>ecological metagenomes</taxon>
    </lineage>
</organism>
<dbReference type="GO" id="GO:0005886">
    <property type="term" value="C:plasma membrane"/>
    <property type="evidence" value="ECO:0007669"/>
    <property type="project" value="TreeGrafter"/>
</dbReference>
<dbReference type="InterPro" id="IPR050882">
    <property type="entry name" value="Prepilin_peptidase/N-MTase"/>
</dbReference>
<dbReference type="PANTHER" id="PTHR30487:SF0">
    <property type="entry name" value="PREPILIN LEADER PEPTIDASE_N-METHYLTRANSFERASE-RELATED"/>
    <property type="match status" value="1"/>
</dbReference>